<reference evidence="1" key="1">
    <citation type="submission" date="2021-10" db="EMBL/GenBank/DDBJ databases">
        <title>Tropical sea cucumber genome reveals ecological adaptation and Cuvierian tubules defense mechanism.</title>
        <authorList>
            <person name="Chen T."/>
        </authorList>
    </citation>
    <scope>NUCLEOTIDE SEQUENCE</scope>
    <source>
        <strain evidence="1">Nanhai2018</strain>
        <tissue evidence="1">Muscle</tissue>
    </source>
</reference>
<evidence type="ECO:0000313" key="1">
    <source>
        <dbReference type="EMBL" id="KAJ8043261.1"/>
    </source>
</evidence>
<evidence type="ECO:0000313" key="2">
    <source>
        <dbReference type="Proteomes" id="UP001152320"/>
    </source>
</evidence>
<organism evidence="1 2">
    <name type="scientific">Holothuria leucospilota</name>
    <name type="common">Black long sea cucumber</name>
    <name type="synonym">Mertensiothuria leucospilota</name>
    <dbReference type="NCBI Taxonomy" id="206669"/>
    <lineage>
        <taxon>Eukaryota</taxon>
        <taxon>Metazoa</taxon>
        <taxon>Echinodermata</taxon>
        <taxon>Eleutherozoa</taxon>
        <taxon>Echinozoa</taxon>
        <taxon>Holothuroidea</taxon>
        <taxon>Aspidochirotacea</taxon>
        <taxon>Aspidochirotida</taxon>
        <taxon>Holothuriidae</taxon>
        <taxon>Holothuria</taxon>
    </lineage>
</organism>
<protein>
    <submittedName>
        <fullName evidence="1">Uncharacterized protein</fullName>
    </submittedName>
</protein>
<dbReference type="EMBL" id="JAIZAY010000004">
    <property type="protein sequence ID" value="KAJ8043261.1"/>
    <property type="molecule type" value="Genomic_DNA"/>
</dbReference>
<dbReference type="Proteomes" id="UP001152320">
    <property type="component" value="Chromosome 4"/>
</dbReference>
<gene>
    <name evidence="1" type="ORF">HOLleu_10280</name>
</gene>
<name>A0A9Q1HFK9_HOLLE</name>
<comment type="caution">
    <text evidence="1">The sequence shown here is derived from an EMBL/GenBank/DDBJ whole genome shotgun (WGS) entry which is preliminary data.</text>
</comment>
<dbReference type="AlphaFoldDB" id="A0A9Q1HFK9"/>
<keyword evidence="2" id="KW-1185">Reference proteome</keyword>
<accession>A0A9Q1HFK9</accession>
<proteinExistence type="predicted"/>
<dbReference type="OrthoDB" id="8910514at2759"/>
<sequence length="189" mass="21260">MKNPVPTPIEFKYALRIITVVQFLKTSHASNYQEDSSEFLADFFDQTPLPSQEGPDLEDIQLNANQSVEDLSNAEMNSLYYLVGYCISRICMNDKYREKCISSIRGASATSGSSSRLTEMKNYKEGCLAHPTEDKLQSRCSGNATCQARSRHSSRISYIKHPFSRLQMASNRSCFLDISLIVSRSFAGK</sequence>